<dbReference type="Gene3D" id="3.60.110.10">
    <property type="entry name" value="Carbon-nitrogen hydrolase"/>
    <property type="match status" value="1"/>
</dbReference>
<dbReference type="GO" id="GO:0000257">
    <property type="term" value="F:nitrilase activity"/>
    <property type="evidence" value="ECO:0007669"/>
    <property type="project" value="UniProtKB-ARBA"/>
</dbReference>
<dbReference type="InterPro" id="IPR000132">
    <property type="entry name" value="Nitrilase/CN_hydratase_CS"/>
</dbReference>
<evidence type="ECO:0000256" key="1">
    <source>
        <dbReference type="ARBA" id="ARBA00008129"/>
    </source>
</evidence>
<protein>
    <submittedName>
        <fullName evidence="4">Nitrilase</fullName>
    </submittedName>
</protein>
<dbReference type="InterPro" id="IPR044149">
    <property type="entry name" value="Nitrilases_CHs"/>
</dbReference>
<evidence type="ECO:0000313" key="4">
    <source>
        <dbReference type="EMBL" id="SES45044.1"/>
    </source>
</evidence>
<dbReference type="PROSITE" id="PS50263">
    <property type="entry name" value="CN_HYDROLASE"/>
    <property type="match status" value="1"/>
</dbReference>
<dbReference type="RefSeq" id="WP_092785624.1">
    <property type="nucleotide sequence ID" value="NZ_FOGI01000015.1"/>
</dbReference>
<feature type="active site" description="Proton acceptor" evidence="2">
    <location>
        <position position="51"/>
    </location>
</feature>
<dbReference type="InterPro" id="IPR003010">
    <property type="entry name" value="C-N_Hydrolase"/>
</dbReference>
<evidence type="ECO:0000259" key="3">
    <source>
        <dbReference type="PROSITE" id="PS50263"/>
    </source>
</evidence>
<feature type="domain" description="CN hydrolase" evidence="3">
    <location>
        <begin position="11"/>
        <end position="271"/>
    </location>
</feature>
<dbReference type="STRING" id="155974.SAMN04487818_1158"/>
<dbReference type="CDD" id="cd07564">
    <property type="entry name" value="nitrilases_CHs"/>
    <property type="match status" value="1"/>
</dbReference>
<dbReference type="PANTHER" id="PTHR46044:SF1">
    <property type="entry name" value="CN HYDROLASE DOMAIN-CONTAINING PROTEIN"/>
    <property type="match status" value="1"/>
</dbReference>
<name>A0A1H9XFZ6_9PSEU</name>
<dbReference type="Proteomes" id="UP000199051">
    <property type="component" value="Unassembled WGS sequence"/>
</dbReference>
<sequence length="310" mass="33505">MAEVVREERVVRVAVVQAAAPLCELASGLDLFEVLLRRARDGGAELVVFPEAFLGGYPKGATFGATVGDRTLEGRSLFARYRRSAIEVPGEPFDRVRAAVAAAGCLVVVGVVERSGHSLYCSSLLFDHTGALLGHHRKLMPTGVERVIWGQGDGSDIAVVPTDLGRIGMAICWESYMPLYRAALYEQGVEFYCAPTVDAREVWTATMRHIAVEGRCFVLSANQYATPADYPLAGPEQPMINGGSCVVDPFGELLAGPVFGRADLLITDIDRGQLDGAYLDLDVSGHYSRPDLLRLDRTPTPARATRPDPD</sequence>
<evidence type="ECO:0000313" key="5">
    <source>
        <dbReference type="Proteomes" id="UP000199051"/>
    </source>
</evidence>
<gene>
    <name evidence="4" type="ORF">SAMN04487818_1158</name>
</gene>
<comment type="similarity">
    <text evidence="1">Belongs to the carbon-nitrogen hydrolase superfamily. Nitrilase family.</text>
</comment>
<dbReference type="AlphaFoldDB" id="A0A1H9XFZ6"/>
<reference evidence="5" key="1">
    <citation type="submission" date="2016-10" db="EMBL/GenBank/DDBJ databases">
        <authorList>
            <person name="Varghese N."/>
            <person name="Submissions S."/>
        </authorList>
    </citation>
    <scope>NUCLEOTIDE SEQUENCE [LARGE SCALE GENOMIC DNA]</scope>
    <source>
        <strain evidence="5">DSM 44260</strain>
    </source>
</reference>
<dbReference type="EMBL" id="FOGI01000015">
    <property type="protein sequence ID" value="SES45044.1"/>
    <property type="molecule type" value="Genomic_DNA"/>
</dbReference>
<proteinExistence type="inferred from homology"/>
<evidence type="ECO:0000256" key="2">
    <source>
        <dbReference type="PROSITE-ProRule" id="PRU10139"/>
    </source>
</evidence>
<organism evidence="4 5">
    <name type="scientific">Actinokineospora terrae</name>
    <dbReference type="NCBI Taxonomy" id="155974"/>
    <lineage>
        <taxon>Bacteria</taxon>
        <taxon>Bacillati</taxon>
        <taxon>Actinomycetota</taxon>
        <taxon>Actinomycetes</taxon>
        <taxon>Pseudonocardiales</taxon>
        <taxon>Pseudonocardiaceae</taxon>
        <taxon>Actinokineospora</taxon>
    </lineage>
</organism>
<dbReference type="PANTHER" id="PTHR46044">
    <property type="entry name" value="NITRILASE"/>
    <property type="match status" value="1"/>
</dbReference>
<dbReference type="InterPro" id="IPR036526">
    <property type="entry name" value="C-N_Hydrolase_sf"/>
</dbReference>
<dbReference type="Pfam" id="PF00795">
    <property type="entry name" value="CN_hydrolase"/>
    <property type="match status" value="1"/>
</dbReference>
<accession>A0A1H9XFZ6</accession>
<dbReference type="SUPFAM" id="SSF56317">
    <property type="entry name" value="Carbon-nitrogen hydrolase"/>
    <property type="match status" value="1"/>
</dbReference>
<keyword evidence="5" id="KW-1185">Reference proteome</keyword>
<dbReference type="PROSITE" id="PS00920">
    <property type="entry name" value="NITRIL_CHT_1"/>
    <property type="match status" value="1"/>
</dbReference>